<dbReference type="RefSeq" id="WP_262626257.1">
    <property type="nucleotide sequence ID" value="NZ_CP094809.1"/>
</dbReference>
<dbReference type="EMBL" id="CP094809">
    <property type="protein sequence ID" value="UXU56817.1"/>
    <property type="molecule type" value="Genomic_DNA"/>
</dbReference>
<sequence length="46" mass="5416">MDKSQEIKVKRDDETITVTRKAFDAYYSQVGYQEVKTRRTASKKSE</sequence>
<evidence type="ECO:0000313" key="2">
    <source>
        <dbReference type="Proteomes" id="UP001065705"/>
    </source>
</evidence>
<gene>
    <name evidence="1" type="ORF">MUA95_09645</name>
</gene>
<name>A0ABD7TV25_9STAP</name>
<protein>
    <recommendedName>
        <fullName evidence="3">Phage protein</fullName>
    </recommendedName>
</protein>
<organism evidence="1 2">
    <name type="scientific">Staphylococcus agnetis</name>
    <dbReference type="NCBI Taxonomy" id="985762"/>
    <lineage>
        <taxon>Bacteria</taxon>
        <taxon>Bacillati</taxon>
        <taxon>Bacillota</taxon>
        <taxon>Bacilli</taxon>
        <taxon>Bacillales</taxon>
        <taxon>Staphylococcaceae</taxon>
        <taxon>Staphylococcus</taxon>
    </lineage>
</organism>
<reference evidence="1" key="1">
    <citation type="submission" date="2022-03" db="EMBL/GenBank/DDBJ databases">
        <title>Comparative Genomics of East African Camel-Associated Staphylococcaceae spp.: Diversity and Inheritance of Traits Involved in Host-Pathogen Interactions.</title>
        <authorList>
            <person name="Akarsu H."/>
            <person name="Liljander A."/>
            <person name="Younan M."/>
            <person name="Brodard I."/>
            <person name="Glucks I."/>
            <person name="Labroussaa F."/>
            <person name="Overesch G."/>
            <person name="Kuhnert P."/>
            <person name="Perreten V."/>
            <person name="Drexler J.F."/>
            <person name="Corman V.M."/>
            <person name="Falquet L."/>
            <person name="Jores J."/>
        </authorList>
    </citation>
    <scope>NUCLEOTIDE SEQUENCE</scope>
    <source>
        <strain evidence="1">IVB6197</strain>
    </source>
</reference>
<evidence type="ECO:0008006" key="3">
    <source>
        <dbReference type="Google" id="ProtNLM"/>
    </source>
</evidence>
<dbReference type="AlphaFoldDB" id="A0ABD7TV25"/>
<dbReference type="Proteomes" id="UP001065705">
    <property type="component" value="Chromosome"/>
</dbReference>
<accession>A0ABD7TV25</accession>
<evidence type="ECO:0000313" key="1">
    <source>
        <dbReference type="EMBL" id="UXU56817.1"/>
    </source>
</evidence>
<proteinExistence type="predicted"/>